<accession>A0A8S5P9V6</accession>
<protein>
    <submittedName>
        <fullName evidence="1">Uncharacterized protein</fullName>
    </submittedName>
</protein>
<organism evidence="1">
    <name type="scientific">Myoviridae sp. ctZNX6</name>
    <dbReference type="NCBI Taxonomy" id="2825127"/>
    <lineage>
        <taxon>Viruses</taxon>
        <taxon>Duplodnaviria</taxon>
        <taxon>Heunggongvirae</taxon>
        <taxon>Uroviricota</taxon>
        <taxon>Caudoviricetes</taxon>
    </lineage>
</organism>
<proteinExistence type="predicted"/>
<sequence length="119" mass="12851">MANITIAGLEMPRTKTLEVGGGYESQEATMASGKIVRDVLGWRTELSATWEWVPADLLAQVVQLARSGRFVTISYPDPTGQTVSGAFTIEIGSQKIFKFVDGVPVWYNVELTATAQGVA</sequence>
<dbReference type="EMBL" id="BK015373">
    <property type="protein sequence ID" value="DAE03762.1"/>
    <property type="molecule type" value="Genomic_DNA"/>
</dbReference>
<reference evidence="1" key="1">
    <citation type="journal article" date="2021" name="Proc. Natl. Acad. Sci. U.S.A.">
        <title>A Catalog of Tens of Thousands of Viruses from Human Metagenomes Reveals Hidden Associations with Chronic Diseases.</title>
        <authorList>
            <person name="Tisza M.J."/>
            <person name="Buck C.B."/>
        </authorList>
    </citation>
    <scope>NUCLEOTIDE SEQUENCE</scope>
    <source>
        <strain evidence="1">CtZNX6</strain>
    </source>
</reference>
<name>A0A8S5P9V6_9CAUD</name>
<evidence type="ECO:0000313" key="1">
    <source>
        <dbReference type="EMBL" id="DAE03762.1"/>
    </source>
</evidence>